<dbReference type="GeneID" id="86832283"/>
<feature type="region of interest" description="Disordered" evidence="2">
    <location>
        <begin position="662"/>
        <end position="712"/>
    </location>
</feature>
<accession>A0A8I0PFM3</accession>
<name>A0A8I0PFM3_9ACTN</name>
<dbReference type="RefSeq" id="WP_046918562.1">
    <property type="nucleotide sequence ID" value="NZ_JADBGF010000001.1"/>
</dbReference>
<dbReference type="AlphaFoldDB" id="A0A8I0PFM3"/>
<evidence type="ECO:0000256" key="2">
    <source>
        <dbReference type="SAM" id="MobiDB-lite"/>
    </source>
</evidence>
<dbReference type="Gene3D" id="1.25.10.10">
    <property type="entry name" value="Leucine-rich Repeat Variant"/>
    <property type="match status" value="2"/>
</dbReference>
<reference evidence="3 4" key="1">
    <citation type="submission" date="2020-10" db="EMBL/GenBank/DDBJ databases">
        <title>Sequencing the genomes of 1000 actinobacteria strains.</title>
        <authorList>
            <person name="Klenk H.-P."/>
        </authorList>
    </citation>
    <scope>NUCLEOTIDE SEQUENCE [LARGE SCALE GENOMIC DNA]</scope>
    <source>
        <strain evidence="3 4">DSM 41803</strain>
    </source>
</reference>
<dbReference type="Pfam" id="PF02985">
    <property type="entry name" value="HEAT"/>
    <property type="match status" value="1"/>
</dbReference>
<organism evidence="3 4">
    <name type="scientific">Streptomyces stelliscabiei</name>
    <dbReference type="NCBI Taxonomy" id="146820"/>
    <lineage>
        <taxon>Bacteria</taxon>
        <taxon>Bacillati</taxon>
        <taxon>Actinomycetota</taxon>
        <taxon>Actinomycetes</taxon>
        <taxon>Kitasatosporales</taxon>
        <taxon>Streptomycetaceae</taxon>
        <taxon>Streptomyces</taxon>
    </lineage>
</organism>
<keyword evidence="4" id="KW-1185">Reference proteome</keyword>
<dbReference type="OrthoDB" id="292843at2"/>
<dbReference type="SUPFAM" id="SSF48371">
    <property type="entry name" value="ARM repeat"/>
    <property type="match status" value="1"/>
</dbReference>
<dbReference type="InterPro" id="IPR011989">
    <property type="entry name" value="ARM-like"/>
</dbReference>
<keyword evidence="1" id="KW-0677">Repeat</keyword>
<feature type="compositionally biased region" description="Basic and acidic residues" evidence="2">
    <location>
        <begin position="669"/>
        <end position="690"/>
    </location>
</feature>
<feature type="region of interest" description="Disordered" evidence="2">
    <location>
        <begin position="250"/>
        <end position="270"/>
    </location>
</feature>
<proteinExistence type="predicted"/>
<dbReference type="InterPro" id="IPR016024">
    <property type="entry name" value="ARM-type_fold"/>
</dbReference>
<protein>
    <recommendedName>
        <fullName evidence="5">PBS lyase</fullName>
    </recommendedName>
</protein>
<evidence type="ECO:0000313" key="4">
    <source>
        <dbReference type="Proteomes" id="UP000629287"/>
    </source>
</evidence>
<evidence type="ECO:0008006" key="5">
    <source>
        <dbReference type="Google" id="ProtNLM"/>
    </source>
</evidence>
<dbReference type="InterPro" id="IPR000357">
    <property type="entry name" value="HEAT"/>
</dbReference>
<comment type="caution">
    <text evidence="3">The sequence shown here is derived from an EMBL/GenBank/DDBJ whole genome shotgun (WGS) entry which is preliminary data.</text>
</comment>
<dbReference type="Proteomes" id="UP000629287">
    <property type="component" value="Unassembled WGS sequence"/>
</dbReference>
<evidence type="ECO:0000256" key="1">
    <source>
        <dbReference type="ARBA" id="ARBA00022737"/>
    </source>
</evidence>
<evidence type="ECO:0000313" key="3">
    <source>
        <dbReference type="EMBL" id="MBE1601681.1"/>
    </source>
</evidence>
<gene>
    <name evidence="3" type="ORF">H4687_007810</name>
</gene>
<dbReference type="EMBL" id="JADBGF010000001">
    <property type="protein sequence ID" value="MBE1601681.1"/>
    <property type="molecule type" value="Genomic_DNA"/>
</dbReference>
<feature type="compositionally biased region" description="Basic and acidic residues" evidence="2">
    <location>
        <begin position="261"/>
        <end position="270"/>
    </location>
</feature>
<sequence length="712" mass="76591">MLTGIDDVDWASLGHAYTDSATDVPDLLRGLASDDPAERDIALDGMYGAVHHQGDVYGSTVACIPFLFELAAWEGLADRAAIVYLLCSIGGEEKPDPEEIGGLFEDEEEDAAYVRPYLDAWEGVRARADAFHGLLADPDAEVRAAAAEALAQLHPDPVRSFAALSARLPHEPHPEAQRALVDAVGELAVRHKERLAEEAGPVLEAVARSADRAPEARLSALDHLARGAPDRLPGNTAEIAVEAMRHAHERKATAAGTARPSSERPRTDTLVSHLRELEATRRTEADSDDETPDILRRLHRDLGDRTDIRFPLLMDQLGSPDREQRMRAVAMCGEVLRGWRAPDDGPVIALARQLREPELALCRAALGQLRTLAPISRVVTDDVVDFLTEFAERRRGDESGLSWDDMAFGRAIDLLALQGDERVANAVRSVVGRLPELPPHLEGWLGAFDRETAAELGPVLHERLTALGPDDRSTDGDRLVGALGLIAHAESLGLLVDRLRAGGDSRTTQWCVLRALSRYGEAAAETAPLLRESTHGAGSPDTRLAAAHALWATTGDTATALPALRTGLESDDASTRDVALRLLGTLGPAAAPLSDLLRATEGTARAAVTLWQVTGDIDAALPRLLHHWTADPRSRPHLAACLTGMGAAAAPALPLLRAELASPRRHHHDGSADPRQDITADEELLRDCRRMVAALESDTETDPQTDAGRSTG</sequence>